<dbReference type="CDD" id="cd05398">
    <property type="entry name" value="NT_ClassII-CCAase"/>
    <property type="match status" value="1"/>
</dbReference>
<dbReference type="InterPro" id="IPR002646">
    <property type="entry name" value="PolA_pol_head_dom"/>
</dbReference>
<evidence type="ECO:0000313" key="9">
    <source>
        <dbReference type="EMBL" id="BBH54399.1"/>
    </source>
</evidence>
<dbReference type="SUPFAM" id="SSF81891">
    <property type="entry name" value="Poly A polymerase C-terminal region-like"/>
    <property type="match status" value="1"/>
</dbReference>
<evidence type="ECO:0000313" key="10">
    <source>
        <dbReference type="Proteomes" id="UP000291236"/>
    </source>
</evidence>
<dbReference type="GO" id="GO:0000049">
    <property type="term" value="F:tRNA binding"/>
    <property type="evidence" value="ECO:0007669"/>
    <property type="project" value="TreeGrafter"/>
</dbReference>
<keyword evidence="6" id="KW-0460">Magnesium</keyword>
<dbReference type="InterPro" id="IPR050264">
    <property type="entry name" value="Bact_CCA-adding_enz_type3_sf"/>
</dbReference>
<dbReference type="Pfam" id="PF01743">
    <property type="entry name" value="PolyA_pol"/>
    <property type="match status" value="1"/>
</dbReference>
<dbReference type="PANTHER" id="PTHR46173:SF1">
    <property type="entry name" value="CCA TRNA NUCLEOTIDYLTRANSFERASE 1, MITOCHONDRIAL"/>
    <property type="match status" value="1"/>
</dbReference>
<protein>
    <recommendedName>
        <fullName evidence="8">Poly A polymerase head domain-containing protein</fullName>
    </recommendedName>
</protein>
<dbReference type="GO" id="GO:0046872">
    <property type="term" value="F:metal ion binding"/>
    <property type="evidence" value="ECO:0007669"/>
    <property type="project" value="UniProtKB-KW"/>
</dbReference>
<dbReference type="GO" id="GO:0008033">
    <property type="term" value="P:tRNA processing"/>
    <property type="evidence" value="ECO:0007669"/>
    <property type="project" value="UniProtKB-KW"/>
</dbReference>
<evidence type="ECO:0000256" key="5">
    <source>
        <dbReference type="ARBA" id="ARBA00022723"/>
    </source>
</evidence>
<dbReference type="Gene3D" id="3.30.460.10">
    <property type="entry name" value="Beta Polymerase, domain 2"/>
    <property type="match status" value="1"/>
</dbReference>
<dbReference type="InterPro" id="IPR043519">
    <property type="entry name" value="NT_sf"/>
</dbReference>
<keyword evidence="7" id="KW-0694">RNA-binding</keyword>
<dbReference type="Gene3D" id="1.10.3090.10">
    <property type="entry name" value="cca-adding enzyme, domain 2"/>
    <property type="match status" value="1"/>
</dbReference>
<evidence type="ECO:0000256" key="3">
    <source>
        <dbReference type="ARBA" id="ARBA00022694"/>
    </source>
</evidence>
<dbReference type="GO" id="GO:0016779">
    <property type="term" value="F:nucleotidyltransferase activity"/>
    <property type="evidence" value="ECO:0007669"/>
    <property type="project" value="UniProtKB-KW"/>
</dbReference>
<sequence>MKHKVIFKNKKFRPFSNVRKAPIFLAAKQVCLTLQKSGYDAYIVGGAVRDLLLNPNKIPKDIDIATSAKPEEVRNLFKNSIFVGQTFGVCLINLMGQHFEVTSFRKEGRYLDKRRPENIQLGTFKDDSNRRDFTINSIYFNPLQQFIIDPHLGMIDLKQKLIRCVGSAEDRLQEDALRILRMIRFAANLNFTLDIVSLTAARNHSAGLLELSKERIILEFQKVKRGKFYIFCEHLENIIDLTEIIFPNGSYKFSKYNLHSKNQLAISKLKLDTHLPFFNLLKFFLFKNRVNKESFSNILTAIDQWPITSEDKKICSLFLKCIFFKELYSKEIDIELYDFLFYELITQIDLISKQSSRIILITLSVFINDNLLKETLYKMIDGISKSNITSIKSNDVVLLVENSQLDKKYISVIIKYIQYIYIKKGQAPKLENLLQFKADLFKEYFAIGNINV</sequence>
<gene>
    <name evidence="9" type="ORF">JCM31447_28640</name>
</gene>
<comment type="cofactor">
    <cofactor evidence="1">
        <name>Mg(2+)</name>
        <dbReference type="ChEBI" id="CHEBI:18420"/>
    </cofactor>
</comment>
<accession>A0A4P2VQQ0</accession>
<proteinExistence type="inferred from homology"/>
<keyword evidence="5" id="KW-0479">Metal-binding</keyword>
<dbReference type="AlphaFoldDB" id="A0A4P2VQQ0"/>
<name>A0A4P2VQQ0_FLUSA</name>
<evidence type="ECO:0000256" key="2">
    <source>
        <dbReference type="ARBA" id="ARBA00022679"/>
    </source>
</evidence>
<keyword evidence="4" id="KW-0548">Nucleotidyltransferase</keyword>
<evidence type="ECO:0000256" key="6">
    <source>
        <dbReference type="ARBA" id="ARBA00022842"/>
    </source>
</evidence>
<organism evidence="9 10">
    <name type="scientific">Fluviispira sanaruensis</name>
    <dbReference type="NCBI Taxonomy" id="2493639"/>
    <lineage>
        <taxon>Bacteria</taxon>
        <taxon>Pseudomonadati</taxon>
        <taxon>Bdellovibrionota</taxon>
        <taxon>Oligoflexia</taxon>
        <taxon>Silvanigrellales</taxon>
        <taxon>Silvanigrellaceae</taxon>
        <taxon>Fluviispira</taxon>
    </lineage>
</organism>
<dbReference type="PANTHER" id="PTHR46173">
    <property type="entry name" value="CCA TRNA NUCLEOTIDYLTRANSFERASE 1, MITOCHONDRIAL"/>
    <property type="match status" value="1"/>
</dbReference>
<feature type="domain" description="Poly A polymerase head" evidence="8">
    <location>
        <begin position="41"/>
        <end position="163"/>
    </location>
</feature>
<keyword evidence="3" id="KW-0819">tRNA processing</keyword>
<dbReference type="RefSeq" id="WP_172603965.1">
    <property type="nucleotide sequence ID" value="NZ_AP019368.1"/>
</dbReference>
<dbReference type="EMBL" id="AP019368">
    <property type="protein sequence ID" value="BBH54399.1"/>
    <property type="molecule type" value="Genomic_DNA"/>
</dbReference>
<evidence type="ECO:0000256" key="4">
    <source>
        <dbReference type="ARBA" id="ARBA00022695"/>
    </source>
</evidence>
<dbReference type="SUPFAM" id="SSF81301">
    <property type="entry name" value="Nucleotidyltransferase"/>
    <property type="match status" value="1"/>
</dbReference>
<dbReference type="KEGG" id="sbf:JCM31447_28640"/>
<dbReference type="Proteomes" id="UP000291236">
    <property type="component" value="Chromosome"/>
</dbReference>
<evidence type="ECO:0000256" key="7">
    <source>
        <dbReference type="RuleBase" id="RU003953"/>
    </source>
</evidence>
<evidence type="ECO:0000256" key="1">
    <source>
        <dbReference type="ARBA" id="ARBA00001946"/>
    </source>
</evidence>
<reference evidence="9 10" key="1">
    <citation type="submission" date="2018-12" db="EMBL/GenBank/DDBJ databases">
        <title>Rubrispira sanarue gen. nov., sp., nov., a member of the order Silvanigrellales, isolated from a brackish lake in Hamamatsu Japan.</title>
        <authorList>
            <person name="Maejima Y."/>
            <person name="Iino T."/>
            <person name="Muraguchi Y."/>
            <person name="Fukuda K."/>
            <person name="Nojiri H."/>
            <person name="Ohkuma M."/>
            <person name="Moriuchi R."/>
            <person name="Dohra H."/>
            <person name="Kimbara K."/>
            <person name="Shintani M."/>
        </authorList>
    </citation>
    <scope>NUCLEOTIDE SEQUENCE [LARGE SCALE GENOMIC DNA]</scope>
    <source>
        <strain evidence="9 10">RF1110005</strain>
    </source>
</reference>
<evidence type="ECO:0000259" key="8">
    <source>
        <dbReference type="Pfam" id="PF01743"/>
    </source>
</evidence>
<keyword evidence="10" id="KW-1185">Reference proteome</keyword>
<keyword evidence="2 7" id="KW-0808">Transferase</keyword>
<comment type="similarity">
    <text evidence="7">Belongs to the tRNA nucleotidyltransferase/poly(A) polymerase family.</text>
</comment>